<evidence type="ECO:0000256" key="2">
    <source>
        <dbReference type="ARBA" id="ARBA00010752"/>
    </source>
</evidence>
<evidence type="ECO:0000256" key="6">
    <source>
        <dbReference type="ARBA" id="ARBA00022695"/>
    </source>
</evidence>
<reference evidence="14" key="1">
    <citation type="submission" date="2019-02" db="EMBL/GenBank/DDBJ databases">
        <title>A novel Candidatus Liberibacter species associated with the New Zealand native fuchsia psyllid, Ctenarytaina fuchsiae.</title>
        <authorList>
            <person name="Thompson S.M."/>
            <person name="Jorgensen N."/>
            <person name="David C."/>
            <person name="Bulman S.R."/>
            <person name="Smith G.R."/>
        </authorList>
    </citation>
    <scope>NUCLEOTIDE SEQUENCE</scope>
    <source>
        <strain evidence="14">Oxford</strain>
    </source>
</reference>
<feature type="domain" description="DNA polymerase III beta sliding clamp C-terminal" evidence="13">
    <location>
        <begin position="257"/>
        <end position="375"/>
    </location>
</feature>
<dbReference type="InterPro" id="IPR001001">
    <property type="entry name" value="DNA_polIII_beta"/>
</dbReference>
<evidence type="ECO:0000259" key="11">
    <source>
        <dbReference type="Pfam" id="PF00712"/>
    </source>
</evidence>
<evidence type="ECO:0000259" key="12">
    <source>
        <dbReference type="Pfam" id="PF02767"/>
    </source>
</evidence>
<keyword evidence="8 10" id="KW-0239">DNA-directed DNA polymerase</keyword>
<evidence type="ECO:0000256" key="7">
    <source>
        <dbReference type="ARBA" id="ARBA00022705"/>
    </source>
</evidence>
<comment type="subunit">
    <text evidence="10">Forms a ring-shaped head-to-tail homodimer around DNA.</text>
</comment>
<keyword evidence="5 10" id="KW-0808">Transferase</keyword>
<dbReference type="GO" id="GO:0006271">
    <property type="term" value="P:DNA strand elongation involved in DNA replication"/>
    <property type="evidence" value="ECO:0007669"/>
    <property type="project" value="TreeGrafter"/>
</dbReference>
<dbReference type="InterPro" id="IPR022637">
    <property type="entry name" value="DNA_polIII_beta_cen"/>
</dbReference>
<dbReference type="Proteomes" id="UP000736856">
    <property type="component" value="Unassembled WGS sequence"/>
</dbReference>
<dbReference type="AlphaFoldDB" id="A0A937DIX0"/>
<dbReference type="InterPro" id="IPR022635">
    <property type="entry name" value="DNA_polIII_beta_C"/>
</dbReference>
<evidence type="ECO:0000256" key="3">
    <source>
        <dbReference type="ARBA" id="ARBA00021035"/>
    </source>
</evidence>
<dbReference type="SMART" id="SM00480">
    <property type="entry name" value="POL3Bc"/>
    <property type="match status" value="1"/>
</dbReference>
<evidence type="ECO:0000256" key="8">
    <source>
        <dbReference type="ARBA" id="ARBA00022932"/>
    </source>
</evidence>
<feature type="domain" description="DNA polymerase III beta sliding clamp central" evidence="12">
    <location>
        <begin position="132"/>
        <end position="246"/>
    </location>
</feature>
<dbReference type="Pfam" id="PF00712">
    <property type="entry name" value="DNA_pol3_beta"/>
    <property type="match status" value="1"/>
</dbReference>
<name>A0A937DIX0_9HYPH</name>
<comment type="subcellular location">
    <subcellularLocation>
        <location evidence="1 10">Cytoplasm</location>
    </subcellularLocation>
</comment>
<dbReference type="Pfam" id="PF02767">
    <property type="entry name" value="DNA_pol3_beta_2"/>
    <property type="match status" value="1"/>
</dbReference>
<dbReference type="CDD" id="cd00140">
    <property type="entry name" value="beta_clamp"/>
    <property type="match status" value="1"/>
</dbReference>
<dbReference type="Pfam" id="PF02768">
    <property type="entry name" value="DNA_pol3_beta_3"/>
    <property type="match status" value="1"/>
</dbReference>
<protein>
    <recommendedName>
        <fullName evidence="3 10">Beta sliding clamp</fullName>
    </recommendedName>
</protein>
<comment type="similarity">
    <text evidence="2 10">Belongs to the beta sliding clamp family.</text>
</comment>
<dbReference type="GO" id="GO:0003887">
    <property type="term" value="F:DNA-directed DNA polymerase activity"/>
    <property type="evidence" value="ECO:0007669"/>
    <property type="project" value="UniProtKB-UniRule"/>
</dbReference>
<dbReference type="GO" id="GO:0005737">
    <property type="term" value="C:cytoplasm"/>
    <property type="evidence" value="ECO:0007669"/>
    <property type="project" value="UniProtKB-SubCell"/>
</dbReference>
<dbReference type="GO" id="GO:0009360">
    <property type="term" value="C:DNA polymerase III complex"/>
    <property type="evidence" value="ECO:0007669"/>
    <property type="project" value="InterPro"/>
</dbReference>
<keyword evidence="9" id="KW-0238">DNA-binding</keyword>
<dbReference type="GO" id="GO:0003677">
    <property type="term" value="F:DNA binding"/>
    <property type="evidence" value="ECO:0007669"/>
    <property type="project" value="UniProtKB-UniRule"/>
</dbReference>
<dbReference type="InterPro" id="IPR046938">
    <property type="entry name" value="DNA_clamp_sf"/>
</dbReference>
<evidence type="ECO:0000256" key="1">
    <source>
        <dbReference type="ARBA" id="ARBA00004496"/>
    </source>
</evidence>
<gene>
    <name evidence="14" type="primary">dnaN</name>
    <name evidence="14" type="ORF">EU981_01685</name>
</gene>
<dbReference type="SUPFAM" id="SSF55979">
    <property type="entry name" value="DNA clamp"/>
    <property type="match status" value="3"/>
</dbReference>
<keyword evidence="6 10" id="KW-0548">Nucleotidyltransferase</keyword>
<evidence type="ECO:0000256" key="5">
    <source>
        <dbReference type="ARBA" id="ARBA00022679"/>
    </source>
</evidence>
<dbReference type="Gene3D" id="3.10.150.10">
    <property type="entry name" value="DNA Polymerase III, subunit A, domain 2"/>
    <property type="match status" value="1"/>
</dbReference>
<keyword evidence="4 10" id="KW-0963">Cytoplasm</keyword>
<dbReference type="PANTHER" id="PTHR30478">
    <property type="entry name" value="DNA POLYMERASE III SUBUNIT BETA"/>
    <property type="match status" value="1"/>
</dbReference>
<dbReference type="InterPro" id="IPR022634">
    <property type="entry name" value="DNA_polIII_beta_N"/>
</dbReference>
<evidence type="ECO:0000313" key="14">
    <source>
        <dbReference type="EMBL" id="MBL0848801.1"/>
    </source>
</evidence>
<sequence length="376" mass="41830">MEIIIERSEILEFLNHAYRIVERRNAVPISGHILLTAADQALKIKASGTEIEIEASIPAHVEVIGSCTVPVHLLHDIVRKLPDGSDIFLSKKNTEESRVIISSGSSKFFLQSFPEVEFPASTEEKYPYSFKIKSSTLKNLMERTHFSMATEEIRYYLNGIFFHIDESGLKLRSVATDGHRLAVAEAVMPEILGMPSIIVPRKAVGEIQRILSSKDLMVEIKISESRIHLEIESICMSSRLIDGDFPAYRNVVPDSDKNNKELRVNCNNLRQAVDRVSTIASLRSQSVKLSLSPGKLKMTVDNPDLGNAVEDLDVNYTDGPMDIGFNYKYLLEIIDNISDDQMICLLEGPNSSALIKGAGAGEGDVSAFYVLMPMRI</sequence>
<organism evidence="14 15">
    <name type="scientific">Candidatus Liberibacter ctenarytainae</name>
    <dbReference type="NCBI Taxonomy" id="2020335"/>
    <lineage>
        <taxon>Bacteria</taxon>
        <taxon>Pseudomonadati</taxon>
        <taxon>Pseudomonadota</taxon>
        <taxon>Alphaproteobacteria</taxon>
        <taxon>Hyphomicrobiales</taxon>
        <taxon>Rhizobiaceae</taxon>
        <taxon>Liberibacter</taxon>
    </lineage>
</organism>
<feature type="domain" description="DNA polymerase III beta sliding clamp N-terminal" evidence="11">
    <location>
        <begin position="1"/>
        <end position="120"/>
    </location>
</feature>
<dbReference type="GO" id="GO:0008408">
    <property type="term" value="F:3'-5' exonuclease activity"/>
    <property type="evidence" value="ECO:0007669"/>
    <property type="project" value="InterPro"/>
</dbReference>
<dbReference type="Gene3D" id="3.70.10.10">
    <property type="match status" value="1"/>
</dbReference>
<evidence type="ECO:0000259" key="13">
    <source>
        <dbReference type="Pfam" id="PF02768"/>
    </source>
</evidence>
<evidence type="ECO:0000256" key="4">
    <source>
        <dbReference type="ARBA" id="ARBA00022490"/>
    </source>
</evidence>
<keyword evidence="7 10" id="KW-0235">DNA replication</keyword>
<dbReference type="NCBIfam" id="TIGR00663">
    <property type="entry name" value="dnan"/>
    <property type="match status" value="1"/>
</dbReference>
<dbReference type="PANTHER" id="PTHR30478:SF0">
    <property type="entry name" value="BETA SLIDING CLAMP"/>
    <property type="match status" value="1"/>
</dbReference>
<proteinExistence type="inferred from homology"/>
<comment type="caution">
    <text evidence="14">The sequence shown here is derived from an EMBL/GenBank/DDBJ whole genome shotgun (WGS) entry which is preliminary data.</text>
</comment>
<dbReference type="PIRSF" id="PIRSF000804">
    <property type="entry name" value="DNA_pol_III_b"/>
    <property type="match status" value="1"/>
</dbReference>
<dbReference type="EMBL" id="SEOL01000002">
    <property type="protein sequence ID" value="MBL0848801.1"/>
    <property type="molecule type" value="Genomic_DNA"/>
</dbReference>
<evidence type="ECO:0000256" key="10">
    <source>
        <dbReference type="PIRNR" id="PIRNR000804"/>
    </source>
</evidence>
<evidence type="ECO:0000313" key="15">
    <source>
        <dbReference type="Proteomes" id="UP000736856"/>
    </source>
</evidence>
<evidence type="ECO:0000256" key="9">
    <source>
        <dbReference type="ARBA" id="ARBA00023125"/>
    </source>
</evidence>
<comment type="function">
    <text evidence="10">Confers DNA tethering and processivity to DNA polymerases and other proteins. Acts as a clamp, forming a ring around DNA (a reaction catalyzed by the clamp-loading complex) which diffuses in an ATP-independent manner freely and bidirectionally along dsDNA. Initially characterized for its ability to contact the catalytic subunit of DNA polymerase III (Pol III), a complex, multichain enzyme responsible for most of the replicative synthesis in bacteria; Pol III exhibits 3'-5' exonuclease proofreading activity. The beta chain is required for initiation of replication as well as for processivity of DNA replication.</text>
</comment>
<accession>A0A937DIX0</accession>